<keyword evidence="2" id="KW-1185">Reference proteome</keyword>
<name>A0A8X6WQU2_9ARAC</name>
<comment type="caution">
    <text evidence="1">The sequence shown here is derived from an EMBL/GenBank/DDBJ whole genome shotgun (WGS) entry which is preliminary data.</text>
</comment>
<dbReference type="Proteomes" id="UP000886998">
    <property type="component" value="Unassembled WGS sequence"/>
</dbReference>
<dbReference type="EMBL" id="BMAV01000821">
    <property type="protein sequence ID" value="GFY38391.1"/>
    <property type="molecule type" value="Genomic_DNA"/>
</dbReference>
<dbReference type="OrthoDB" id="10525093at2759"/>
<gene>
    <name evidence="1" type="ORF">TNIN_457661</name>
</gene>
<organism evidence="1 2">
    <name type="scientific">Trichonephila inaurata madagascariensis</name>
    <dbReference type="NCBI Taxonomy" id="2747483"/>
    <lineage>
        <taxon>Eukaryota</taxon>
        <taxon>Metazoa</taxon>
        <taxon>Ecdysozoa</taxon>
        <taxon>Arthropoda</taxon>
        <taxon>Chelicerata</taxon>
        <taxon>Arachnida</taxon>
        <taxon>Araneae</taxon>
        <taxon>Araneomorphae</taxon>
        <taxon>Entelegynae</taxon>
        <taxon>Araneoidea</taxon>
        <taxon>Nephilidae</taxon>
        <taxon>Trichonephila</taxon>
        <taxon>Trichonephila inaurata</taxon>
    </lineage>
</organism>
<sequence length="81" mass="9504">MCGKFITEKHSIVKRENSLIIKEKKKRYLNGELSIGEGKRSSLMDILLEHHLQTKDFSEEDIREELITFTLAVYSKTYITK</sequence>
<dbReference type="AlphaFoldDB" id="A0A8X6WQU2"/>
<proteinExistence type="predicted"/>
<reference evidence="1" key="1">
    <citation type="submission" date="2020-08" db="EMBL/GenBank/DDBJ databases">
        <title>Multicomponent nature underlies the extraordinary mechanical properties of spider dragline silk.</title>
        <authorList>
            <person name="Kono N."/>
            <person name="Nakamura H."/>
            <person name="Mori M."/>
            <person name="Yoshida Y."/>
            <person name="Ohtoshi R."/>
            <person name="Malay A.D."/>
            <person name="Moran D.A.P."/>
            <person name="Tomita M."/>
            <person name="Numata K."/>
            <person name="Arakawa K."/>
        </authorList>
    </citation>
    <scope>NUCLEOTIDE SEQUENCE</scope>
</reference>
<evidence type="ECO:0000313" key="1">
    <source>
        <dbReference type="EMBL" id="GFY38391.1"/>
    </source>
</evidence>
<protein>
    <submittedName>
        <fullName evidence="1">Uncharacterized protein</fullName>
    </submittedName>
</protein>
<accession>A0A8X6WQU2</accession>
<evidence type="ECO:0000313" key="2">
    <source>
        <dbReference type="Proteomes" id="UP000886998"/>
    </source>
</evidence>